<comment type="similarity">
    <text evidence="4">Belongs to the nitrite and sulfite reductase 4Fe-4S domain family.</text>
</comment>
<dbReference type="SUPFAM" id="SSF56014">
    <property type="entry name" value="Nitrite and sulphite reductase 4Fe-4S domain-like"/>
    <property type="match status" value="1"/>
</dbReference>
<dbReference type="InterPro" id="IPR045854">
    <property type="entry name" value="NO2/SO3_Rdtase_4Fe4S_sf"/>
</dbReference>
<evidence type="ECO:0000256" key="4">
    <source>
        <dbReference type="ARBA" id="ARBA00010429"/>
    </source>
</evidence>
<dbReference type="InterPro" id="IPR041575">
    <property type="entry name" value="Rubredoxin_C"/>
</dbReference>
<keyword evidence="28" id="KW-1185">Reference proteome</keyword>
<keyword evidence="12 19" id="KW-0274">FAD</keyword>
<feature type="binding site" evidence="20">
    <location>
        <position position="646"/>
    </location>
    <ligand>
        <name>[4Fe-4S] cluster</name>
        <dbReference type="ChEBI" id="CHEBI:49883"/>
    </ligand>
</feature>
<evidence type="ECO:0000256" key="14">
    <source>
        <dbReference type="ARBA" id="ARBA00023004"/>
    </source>
</evidence>
<keyword evidence="8 19" id="KW-0285">Flavoprotein</keyword>
<dbReference type="EMBL" id="CP045119">
    <property type="protein sequence ID" value="QIN81998.1"/>
    <property type="molecule type" value="Genomic_DNA"/>
</dbReference>
<comment type="cofactor">
    <cofactor evidence="20">
        <name>[4Fe-4S] cluster</name>
        <dbReference type="ChEBI" id="CHEBI:49883"/>
    </cofactor>
    <text evidence="20">Binds 1 [4Fe-4S] cluster per subunit.</text>
</comment>
<dbReference type="InterPro" id="IPR007419">
    <property type="entry name" value="BFD-like_2Fe2S-bd_dom"/>
</dbReference>
<dbReference type="InterPro" id="IPR016156">
    <property type="entry name" value="FAD/NAD-linked_Rdtase_dimer_sf"/>
</dbReference>
<evidence type="ECO:0000259" key="26">
    <source>
        <dbReference type="Pfam" id="PF18267"/>
    </source>
</evidence>
<evidence type="ECO:0000259" key="23">
    <source>
        <dbReference type="Pfam" id="PF03460"/>
    </source>
</evidence>
<evidence type="ECO:0000256" key="9">
    <source>
        <dbReference type="ARBA" id="ARBA00022714"/>
    </source>
</evidence>
<evidence type="ECO:0000256" key="1">
    <source>
        <dbReference type="ARBA" id="ARBA00001974"/>
    </source>
</evidence>
<evidence type="ECO:0000256" key="2">
    <source>
        <dbReference type="ARBA" id="ARBA00003247"/>
    </source>
</evidence>
<evidence type="ECO:0000256" key="18">
    <source>
        <dbReference type="ARBA" id="ARBA00049518"/>
    </source>
</evidence>
<comment type="pathway">
    <text evidence="3">Nitrogen metabolism; nitrate reduction (assimilation).</text>
</comment>
<keyword evidence="15 20" id="KW-0411">Iron-sulfur</keyword>
<feature type="binding site" evidence="20">
    <location>
        <position position="684"/>
    </location>
    <ligand>
        <name>[4Fe-4S] cluster</name>
        <dbReference type="ChEBI" id="CHEBI:49883"/>
    </ligand>
</feature>
<dbReference type="Pfam" id="PF07992">
    <property type="entry name" value="Pyr_redox_2"/>
    <property type="match status" value="1"/>
</dbReference>
<evidence type="ECO:0000313" key="28">
    <source>
        <dbReference type="Proteomes" id="UP000501452"/>
    </source>
</evidence>
<evidence type="ECO:0000256" key="7">
    <source>
        <dbReference type="ARBA" id="ARBA00022617"/>
    </source>
</evidence>
<keyword evidence="9" id="KW-0001">2Fe-2S</keyword>
<sequence length="810" mass="87343">MLRRRSRRGTGVRGLTQKLKVVVVGNGNAGAALVDSLLAKDAGGVEITLYGDEEVGTYDRVRLSEFMAGTVNLDDLGMRPDDWYEEQNVSFRRGVRVEELNTKERKVRGTDGEWVDYDRLVFATGSSSAVPEIPGNDKKGVFVFRTVRDVEEMLEAAPEKAVVIGGGLLGLEAAYGLTTHGSEVTVLHRSPHLMNQQLDPAAGRMLGREIGKIGIKFRTNAQTEEIRGNGRVQGVKLGSGEYLPTEMVVLCTGIRPNTQPAGRAGIRVNSGILVNEHMETSAENVYAVGECTEFRGQLVGLVAPALEQVRVVVDTILGERKRVYAGSGAAATLKVAGVDLVSAGDAYGHDEECEALVSSNPLDGVYRKAVVRDGRVVGAILLGDASVGPQLTEAVKRAMPAEEIAGLVTGTVDAAAAPLELSDGAQVCDCNGVSKGQIVATIEDLKLKKVSEVVAQTKAGNSCGGCKPLVKQILEQSAGEVEEDKNFLCKCMQLMADDVRGIVAERGLKSVSEVGEACGAGKVCPDCKPALTYLVATANFSGHEEERHARTINDRVHANIQNDGSFSIVPRSYGGVTSPEQLRKVADVAEKYNARMVKITGSQRLDILGVKKEDLPKAWADLDMPSGFAYTKAFRQVKSCVGTEFCRYGVGDSTKLAIDMEKEFENLYTPAKVKMGCSGCPRNCAEASVKDIGAIAIEGGWQIYVGGAAGMEVRKGDVIATVETEQRAKDVMMAFMQFYRENGNPKERTYDFVPRIGLEEIQKRVLDEDSGEPGRLRGRLRKEKAATSDPWLERQAPMTKTQFVGEIGRV</sequence>
<dbReference type="Pfam" id="PF04324">
    <property type="entry name" value="Fer2_BFD"/>
    <property type="match status" value="2"/>
</dbReference>
<dbReference type="GO" id="GO:0020037">
    <property type="term" value="F:heme binding"/>
    <property type="evidence" value="ECO:0007669"/>
    <property type="project" value="InterPro"/>
</dbReference>
<dbReference type="Pfam" id="PF18267">
    <property type="entry name" value="Rubredoxin_C"/>
    <property type="match status" value="1"/>
</dbReference>
<dbReference type="AlphaFoldDB" id="A0A6G8Q6E6"/>
<evidence type="ECO:0000256" key="8">
    <source>
        <dbReference type="ARBA" id="ARBA00022630"/>
    </source>
</evidence>
<dbReference type="InterPro" id="IPR005117">
    <property type="entry name" value="NiRdtase/SiRdtase_haem-b_fer"/>
</dbReference>
<dbReference type="KEGG" id="rub:GBA63_04575"/>
<dbReference type="GO" id="GO:0050660">
    <property type="term" value="F:flavin adenine dinucleotide binding"/>
    <property type="evidence" value="ECO:0007669"/>
    <property type="project" value="UniProtKB-UniRule"/>
</dbReference>
<keyword evidence="6 20" id="KW-0004">4Fe-4S</keyword>
<dbReference type="InterPro" id="IPR052034">
    <property type="entry name" value="NasD-like"/>
</dbReference>
<feature type="domain" description="NADH-rubredoxin oxidoreductase C-terminal" evidence="26">
    <location>
        <begin position="331"/>
        <end position="397"/>
    </location>
</feature>
<dbReference type="Gene3D" id="1.10.10.1100">
    <property type="entry name" value="BFD-like [2Fe-2S]-binding domain"/>
    <property type="match status" value="2"/>
</dbReference>
<feature type="binding site" evidence="20">
    <location>
        <position position="680"/>
    </location>
    <ligand>
        <name>[4Fe-4S] cluster</name>
        <dbReference type="ChEBI" id="CHEBI:49883"/>
    </ligand>
</feature>
<dbReference type="InterPro" id="IPR006066">
    <property type="entry name" value="NO2/SO3_Rdtase_FeS/sirohaem_BS"/>
</dbReference>
<evidence type="ECO:0000313" key="27">
    <source>
        <dbReference type="EMBL" id="QIN81998.1"/>
    </source>
</evidence>
<dbReference type="InterPro" id="IPR006067">
    <property type="entry name" value="NO2/SO3_Rdtase_4Fe4S_dom"/>
</dbReference>
<feature type="domain" description="Nitrite/Sulfite reductase ferredoxin-like" evidence="23">
    <location>
        <begin position="561"/>
        <end position="623"/>
    </location>
</feature>
<dbReference type="SUPFAM" id="SSF51905">
    <property type="entry name" value="FAD/NAD(P)-binding domain"/>
    <property type="match status" value="2"/>
</dbReference>
<name>A0A6G8Q6E6_9ACTN</name>
<dbReference type="NCBIfam" id="TIGR02374">
    <property type="entry name" value="nitri_red_nirB"/>
    <property type="match status" value="1"/>
</dbReference>
<evidence type="ECO:0000256" key="19">
    <source>
        <dbReference type="PIRNR" id="PIRNR037149"/>
    </source>
</evidence>
<gene>
    <name evidence="27" type="ORF">GBA63_04575</name>
</gene>
<keyword evidence="16 19" id="KW-0534">Nitrate assimilation</keyword>
<evidence type="ECO:0000256" key="17">
    <source>
        <dbReference type="ARBA" id="ARBA00034078"/>
    </source>
</evidence>
<feature type="domain" description="BFD-like [2Fe-2S]-binding" evidence="24">
    <location>
        <begin position="427"/>
        <end position="475"/>
    </location>
</feature>
<dbReference type="GO" id="GO:0098809">
    <property type="term" value="F:nitrite reductase activity"/>
    <property type="evidence" value="ECO:0007669"/>
    <property type="project" value="InterPro"/>
</dbReference>
<dbReference type="EC" id="1.8.7.1" evidence="5"/>
<keyword evidence="10 20" id="KW-0479">Metal-binding</keyword>
<proteinExistence type="inferred from homology"/>
<dbReference type="GO" id="GO:0046872">
    <property type="term" value="F:metal ion binding"/>
    <property type="evidence" value="ECO:0007669"/>
    <property type="project" value="UniProtKB-KW"/>
</dbReference>
<comment type="cofactor">
    <cofactor evidence="20">
        <name>siroheme</name>
        <dbReference type="ChEBI" id="CHEBI:60052"/>
    </cofactor>
    <text evidence="20">Binds 1 siroheme per subunit.</text>
</comment>
<dbReference type="PRINTS" id="PR00368">
    <property type="entry name" value="FADPNR"/>
</dbReference>
<evidence type="ECO:0000259" key="24">
    <source>
        <dbReference type="Pfam" id="PF04324"/>
    </source>
</evidence>
<keyword evidence="14 20" id="KW-0408">Iron</keyword>
<evidence type="ECO:0000256" key="12">
    <source>
        <dbReference type="ARBA" id="ARBA00022827"/>
    </source>
</evidence>
<evidence type="ECO:0000256" key="15">
    <source>
        <dbReference type="ARBA" id="ARBA00023014"/>
    </source>
</evidence>
<comment type="function">
    <text evidence="2">Catalyzes the reduction of sulfite to sulfide, a step in the biosynthesis of sulfur-containing amino acids and cofactors.</text>
</comment>
<dbReference type="InterPro" id="IPR036188">
    <property type="entry name" value="FAD/NAD-bd_sf"/>
</dbReference>
<dbReference type="SUPFAM" id="SSF55124">
    <property type="entry name" value="Nitrite/Sulfite reductase N-terminal domain-like"/>
    <property type="match status" value="1"/>
</dbReference>
<keyword evidence="11" id="KW-0883">Thioether bond</keyword>
<feature type="domain" description="BFD-like [2Fe-2S]-binding" evidence="24">
    <location>
        <begin position="488"/>
        <end position="536"/>
    </location>
</feature>
<feature type="binding site" description="axial binding residue" evidence="20">
    <location>
        <position position="684"/>
    </location>
    <ligand>
        <name>siroheme</name>
        <dbReference type="ChEBI" id="CHEBI:60052"/>
    </ligand>
    <ligandPart>
        <name>Fe</name>
        <dbReference type="ChEBI" id="CHEBI:18248"/>
    </ligandPart>
</feature>
<dbReference type="Gene3D" id="3.50.50.60">
    <property type="entry name" value="FAD/NAD(P)-binding domain"/>
    <property type="match status" value="2"/>
</dbReference>
<evidence type="ECO:0000256" key="10">
    <source>
        <dbReference type="ARBA" id="ARBA00022723"/>
    </source>
</evidence>
<dbReference type="PRINTS" id="PR00397">
    <property type="entry name" value="SIROHAEM"/>
</dbReference>
<dbReference type="Proteomes" id="UP000501452">
    <property type="component" value="Chromosome"/>
</dbReference>
<evidence type="ECO:0000256" key="13">
    <source>
        <dbReference type="ARBA" id="ARBA00023002"/>
    </source>
</evidence>
<dbReference type="InterPro" id="IPR036136">
    <property type="entry name" value="Nit/Sulf_reduc_fer-like_dom_sf"/>
</dbReference>
<feature type="domain" description="Nitrite/sulphite reductase 4Fe-4S" evidence="22">
    <location>
        <begin position="632"/>
        <end position="771"/>
    </location>
</feature>
<evidence type="ECO:0000256" key="5">
    <source>
        <dbReference type="ARBA" id="ARBA00012353"/>
    </source>
</evidence>
<evidence type="ECO:0000256" key="20">
    <source>
        <dbReference type="PIRSR" id="PIRSR037149-1"/>
    </source>
</evidence>
<dbReference type="Gene3D" id="3.90.480.20">
    <property type="match status" value="1"/>
</dbReference>
<dbReference type="PANTHER" id="PTHR43809:SF1">
    <property type="entry name" value="NITRITE REDUCTASE (NADH) LARGE SUBUNIT"/>
    <property type="match status" value="1"/>
</dbReference>
<comment type="cofactor">
    <cofactor evidence="1 19">
        <name>FAD</name>
        <dbReference type="ChEBI" id="CHEBI:57692"/>
    </cofactor>
</comment>
<comment type="cofactor">
    <cofactor evidence="17">
        <name>[2Fe-2S] cluster</name>
        <dbReference type="ChEBI" id="CHEBI:190135"/>
    </cofactor>
</comment>
<feature type="binding site" evidence="20">
    <location>
        <position position="640"/>
    </location>
    <ligand>
        <name>[4Fe-4S] cluster</name>
        <dbReference type="ChEBI" id="CHEBI:49883"/>
    </ligand>
</feature>
<evidence type="ECO:0000256" key="6">
    <source>
        <dbReference type="ARBA" id="ARBA00022485"/>
    </source>
</evidence>
<dbReference type="GO" id="GO:0042128">
    <property type="term" value="P:nitrate assimilation"/>
    <property type="evidence" value="ECO:0007669"/>
    <property type="project" value="UniProtKB-UniRule"/>
</dbReference>
<dbReference type="GO" id="GO:0050661">
    <property type="term" value="F:NADP binding"/>
    <property type="evidence" value="ECO:0007669"/>
    <property type="project" value="UniProtKB-UniRule"/>
</dbReference>
<keyword evidence="7 20" id="KW-0349">Heme</keyword>
<organism evidence="27 28">
    <name type="scientific">Rubrobacter tropicus</name>
    <dbReference type="NCBI Taxonomy" id="2653851"/>
    <lineage>
        <taxon>Bacteria</taxon>
        <taxon>Bacillati</taxon>
        <taxon>Actinomycetota</taxon>
        <taxon>Rubrobacteria</taxon>
        <taxon>Rubrobacterales</taxon>
        <taxon>Rubrobacteraceae</taxon>
        <taxon>Rubrobacter</taxon>
    </lineage>
</organism>
<keyword evidence="13" id="KW-0560">Oxidoreductase</keyword>
<evidence type="ECO:0000256" key="3">
    <source>
        <dbReference type="ARBA" id="ARBA00005096"/>
    </source>
</evidence>
<protein>
    <recommendedName>
        <fullName evidence="5">assimilatory sulfite reductase (ferredoxin)</fullName>
        <ecNumber evidence="5">1.8.7.1</ecNumber>
    </recommendedName>
</protein>
<dbReference type="GO" id="GO:0051539">
    <property type="term" value="F:4 iron, 4 sulfur cluster binding"/>
    <property type="evidence" value="ECO:0007669"/>
    <property type="project" value="UniProtKB-KW"/>
</dbReference>
<feature type="region of interest" description="Disordered" evidence="21">
    <location>
        <begin position="768"/>
        <end position="788"/>
    </location>
</feature>
<reference evidence="27 28" key="1">
    <citation type="submission" date="2019-10" db="EMBL/GenBank/DDBJ databases">
        <title>Rubrobacter sp nov SCSIO 52090 isolated from a deep-sea sediment in the South China Sea.</title>
        <authorList>
            <person name="Chen R.W."/>
        </authorList>
    </citation>
    <scope>NUCLEOTIDE SEQUENCE [LARGE SCALE GENOMIC DNA]</scope>
    <source>
        <strain evidence="27 28">SCSIO 52909</strain>
    </source>
</reference>
<dbReference type="PIRSF" id="PIRSF037149">
    <property type="entry name" value="NirB"/>
    <property type="match status" value="1"/>
</dbReference>
<dbReference type="PRINTS" id="PR00411">
    <property type="entry name" value="PNDRDTASEI"/>
</dbReference>
<dbReference type="UniPathway" id="UPA00653"/>
<evidence type="ECO:0000259" key="22">
    <source>
        <dbReference type="Pfam" id="PF01077"/>
    </source>
</evidence>
<dbReference type="InterPro" id="IPR017121">
    <property type="entry name" value="Nitrite_Rdtase_lsu"/>
</dbReference>
<evidence type="ECO:0000256" key="11">
    <source>
        <dbReference type="ARBA" id="ARBA00022784"/>
    </source>
</evidence>
<dbReference type="PANTHER" id="PTHR43809">
    <property type="entry name" value="NITRITE REDUCTASE (NADH) LARGE SUBUNIT"/>
    <property type="match status" value="1"/>
</dbReference>
<evidence type="ECO:0000256" key="21">
    <source>
        <dbReference type="SAM" id="MobiDB-lite"/>
    </source>
</evidence>
<dbReference type="GO" id="GO:0051537">
    <property type="term" value="F:2 iron, 2 sulfur cluster binding"/>
    <property type="evidence" value="ECO:0007669"/>
    <property type="project" value="UniProtKB-KW"/>
</dbReference>
<dbReference type="CDD" id="cd19943">
    <property type="entry name" value="NirB_Fer2_BFD-like_1"/>
    <property type="match status" value="1"/>
</dbReference>
<dbReference type="InterPro" id="IPR012744">
    <property type="entry name" value="Nitri_red_NirB"/>
</dbReference>
<accession>A0A6G8Q6E6</accession>
<feature type="domain" description="FAD/NAD(P)-binding" evidence="25">
    <location>
        <begin position="20"/>
        <end position="296"/>
    </location>
</feature>
<dbReference type="Gene3D" id="3.30.390.30">
    <property type="match status" value="1"/>
</dbReference>
<dbReference type="InterPro" id="IPR041854">
    <property type="entry name" value="BFD-like_2Fe2S-bd_dom_sf"/>
</dbReference>
<dbReference type="FunFam" id="1.10.10.1100:FF:000002">
    <property type="entry name" value="Nitrite reductase large subunit"/>
    <property type="match status" value="1"/>
</dbReference>
<dbReference type="Pfam" id="PF01077">
    <property type="entry name" value="NIR_SIR"/>
    <property type="match status" value="1"/>
</dbReference>
<comment type="catalytic activity">
    <reaction evidence="18">
        <text>hydrogen sulfide + 6 oxidized [2Fe-2S]-[ferredoxin] + 3 H2O = sulfite + 6 reduced [2Fe-2S]-[ferredoxin] + 7 H(+)</text>
        <dbReference type="Rhea" id="RHEA:23132"/>
        <dbReference type="Rhea" id="RHEA-COMP:10000"/>
        <dbReference type="Rhea" id="RHEA-COMP:10001"/>
        <dbReference type="ChEBI" id="CHEBI:15377"/>
        <dbReference type="ChEBI" id="CHEBI:15378"/>
        <dbReference type="ChEBI" id="CHEBI:17359"/>
        <dbReference type="ChEBI" id="CHEBI:29919"/>
        <dbReference type="ChEBI" id="CHEBI:33737"/>
        <dbReference type="ChEBI" id="CHEBI:33738"/>
        <dbReference type="EC" id="1.8.7.1"/>
    </reaction>
</comment>
<evidence type="ECO:0000256" key="16">
    <source>
        <dbReference type="ARBA" id="ARBA00023063"/>
    </source>
</evidence>
<dbReference type="GO" id="GO:0050311">
    <property type="term" value="F:sulfite reductase (ferredoxin) activity"/>
    <property type="evidence" value="ECO:0007669"/>
    <property type="project" value="UniProtKB-EC"/>
</dbReference>
<dbReference type="Gene3D" id="3.30.413.10">
    <property type="entry name" value="Sulfite Reductase Hemoprotein, domain 1"/>
    <property type="match status" value="1"/>
</dbReference>
<evidence type="ECO:0000259" key="25">
    <source>
        <dbReference type="Pfam" id="PF07992"/>
    </source>
</evidence>
<dbReference type="Pfam" id="PF03460">
    <property type="entry name" value="NIR_SIR_ferr"/>
    <property type="match status" value="1"/>
</dbReference>
<dbReference type="InterPro" id="IPR023753">
    <property type="entry name" value="FAD/NAD-binding_dom"/>
</dbReference>